<evidence type="ECO:0000313" key="3">
    <source>
        <dbReference type="Proteomes" id="UP000030645"/>
    </source>
</evidence>
<dbReference type="eggNOG" id="ENOG502S87R">
    <property type="taxonomic scope" value="Eukaryota"/>
</dbReference>
<dbReference type="Proteomes" id="UP000030645">
    <property type="component" value="Unassembled WGS sequence"/>
</dbReference>
<evidence type="ECO:0008006" key="4">
    <source>
        <dbReference type="Google" id="ProtNLM"/>
    </source>
</evidence>
<protein>
    <recommendedName>
        <fullName evidence="4">Programmed cell death protein 4</fullName>
    </recommendedName>
</protein>
<name>W9SV31_9ROSA</name>
<evidence type="ECO:0000313" key="2">
    <source>
        <dbReference type="EMBL" id="EXC28693.1"/>
    </source>
</evidence>
<proteinExistence type="predicted"/>
<reference evidence="3" key="1">
    <citation type="submission" date="2013-01" db="EMBL/GenBank/DDBJ databases">
        <title>Draft Genome Sequence of a Mulberry Tree, Morus notabilis C.K. Schneid.</title>
        <authorList>
            <person name="He N."/>
            <person name="Zhao S."/>
        </authorList>
    </citation>
    <scope>NUCLEOTIDE SEQUENCE</scope>
</reference>
<organism evidence="2 3">
    <name type="scientific">Morus notabilis</name>
    <dbReference type="NCBI Taxonomy" id="981085"/>
    <lineage>
        <taxon>Eukaryota</taxon>
        <taxon>Viridiplantae</taxon>
        <taxon>Streptophyta</taxon>
        <taxon>Embryophyta</taxon>
        <taxon>Tracheophyta</taxon>
        <taxon>Spermatophyta</taxon>
        <taxon>Magnoliopsida</taxon>
        <taxon>eudicotyledons</taxon>
        <taxon>Gunneridae</taxon>
        <taxon>Pentapetalae</taxon>
        <taxon>rosids</taxon>
        <taxon>fabids</taxon>
        <taxon>Rosales</taxon>
        <taxon>Moraceae</taxon>
        <taxon>Moreae</taxon>
        <taxon>Morus</taxon>
    </lineage>
</organism>
<feature type="region of interest" description="Disordered" evidence="1">
    <location>
        <begin position="1"/>
        <end position="41"/>
    </location>
</feature>
<accession>W9SV31</accession>
<evidence type="ECO:0000256" key="1">
    <source>
        <dbReference type="SAM" id="MobiDB-lite"/>
    </source>
</evidence>
<dbReference type="AlphaFoldDB" id="W9SV31"/>
<dbReference type="EMBL" id="KE346180">
    <property type="protein sequence ID" value="EXC28693.1"/>
    <property type="molecule type" value="Genomic_DNA"/>
</dbReference>
<feature type="compositionally biased region" description="Low complexity" evidence="1">
    <location>
        <begin position="1"/>
        <end position="11"/>
    </location>
</feature>
<gene>
    <name evidence="2" type="ORF">L484_006989</name>
</gene>
<feature type="compositionally biased region" description="Basic and acidic residues" evidence="1">
    <location>
        <begin position="12"/>
        <end position="22"/>
    </location>
</feature>
<keyword evidence="3" id="KW-1185">Reference proteome</keyword>
<dbReference type="STRING" id="981085.W9SV31"/>
<sequence length="75" mass="7972">MKNTGKSTKGNGKTEVRKDRKSGTGLSGSPKKGGHGGKFTWAGVGYSRVEMGFEKEALDAKDPNFEDPEEVAPTV</sequence>